<evidence type="ECO:0000313" key="6">
    <source>
        <dbReference type="Proteomes" id="UP001380290"/>
    </source>
</evidence>
<sequence length="409" mass="43847">MIRLIQCALAALLAGAILMLWPPWQASAPVASQGHWLRVQPQLLERRLGVLGRIQPAQQVTLAAPFEGTVQALVVREGEQVAAGQTLLALDTAQLDIQLREADAQRLKASRALRELQAWQGGPEVTRAQRALTVARRTLQHSEAALADTRCLLARGIVARQELDTLEQQVSAQRLELLSAADELQQTKARGQGEYLHIAGMELSNAQARYDALAALRAQRVVKAPFAGLVTRAAAETEGQQRLVQAGQLVSQGMPLLGLVELGRLQVLAAVEQGDLGKVREGMAVQVTGDGFPGQLLQGTVQSLGLQARDDEGQGAWFDVRVQLATQPDPLALGVRLGMSAQVTVLLYRKQQGMAVPEQALRSGPDGRQYVLYRAGPGHVESQVAVVVGEALVQGVEVEGLQAGEVLLP</sequence>
<keyword evidence="6" id="KW-1185">Reference proteome</keyword>
<comment type="caution">
    <text evidence="5">The sequence shown here is derived from an EMBL/GenBank/DDBJ whole genome shotgun (WGS) entry which is preliminary data.</text>
</comment>
<dbReference type="Gene3D" id="2.40.50.100">
    <property type="match status" value="1"/>
</dbReference>
<reference evidence="5 6" key="1">
    <citation type="submission" date="2024-02" db="EMBL/GenBank/DDBJ databases">
        <title>Identification of pathogenicity and growth-promoting function of Pseudomonas putida variant.</title>
        <authorList>
            <person name="Sun J."/>
        </authorList>
    </citation>
    <scope>NUCLEOTIDE SEQUENCE [LARGE SCALE GENOMIC DNA]</scope>
    <source>
        <strain evidence="5 6">A03</strain>
    </source>
</reference>
<dbReference type="PANTHER" id="PTHR32347">
    <property type="entry name" value="EFFLUX SYSTEM COMPONENT YKNX-RELATED"/>
    <property type="match status" value="1"/>
</dbReference>
<comment type="subcellular location">
    <subcellularLocation>
        <location evidence="1">Cell envelope</location>
    </subcellularLocation>
</comment>
<evidence type="ECO:0000256" key="1">
    <source>
        <dbReference type="ARBA" id="ARBA00004196"/>
    </source>
</evidence>
<keyword evidence="3" id="KW-0175">Coiled coil</keyword>
<name>A0ABU8QST9_9PSED</name>
<protein>
    <submittedName>
        <fullName evidence="5">HlyD family efflux transporter periplasmic adaptor subunit</fullName>
    </submittedName>
</protein>
<organism evidence="5 6">
    <name type="scientific">Pseudomonas farsensis</name>
    <dbReference type="NCBI Taxonomy" id="2745492"/>
    <lineage>
        <taxon>Bacteria</taxon>
        <taxon>Pseudomonadati</taxon>
        <taxon>Pseudomonadota</taxon>
        <taxon>Gammaproteobacteria</taxon>
        <taxon>Pseudomonadales</taxon>
        <taxon>Pseudomonadaceae</taxon>
        <taxon>Pseudomonas</taxon>
    </lineage>
</organism>
<dbReference type="Proteomes" id="UP001380290">
    <property type="component" value="Unassembled WGS sequence"/>
</dbReference>
<proteinExistence type="inferred from homology"/>
<feature type="domain" description="Multidrug resistance protein MdtA-like barrel-sandwich hybrid" evidence="4">
    <location>
        <begin position="59"/>
        <end position="248"/>
    </location>
</feature>
<dbReference type="InterPro" id="IPR050465">
    <property type="entry name" value="UPF0194_transport"/>
</dbReference>
<comment type="similarity">
    <text evidence="2">Belongs to the membrane fusion protein (MFP) (TC 8.A.1) family.</text>
</comment>
<evidence type="ECO:0000259" key="4">
    <source>
        <dbReference type="Pfam" id="PF25917"/>
    </source>
</evidence>
<dbReference type="EMBL" id="JBBHLC010000024">
    <property type="protein sequence ID" value="MEJ5863722.1"/>
    <property type="molecule type" value="Genomic_DNA"/>
</dbReference>
<evidence type="ECO:0000313" key="5">
    <source>
        <dbReference type="EMBL" id="MEJ5863722.1"/>
    </source>
</evidence>
<evidence type="ECO:0000256" key="2">
    <source>
        <dbReference type="ARBA" id="ARBA00009477"/>
    </source>
</evidence>
<dbReference type="Gene3D" id="2.40.30.170">
    <property type="match status" value="1"/>
</dbReference>
<dbReference type="PANTHER" id="PTHR32347:SF23">
    <property type="entry name" value="BLL5650 PROTEIN"/>
    <property type="match status" value="1"/>
</dbReference>
<accession>A0ABU8QST9</accession>
<gene>
    <name evidence="5" type="ORF">V7S98_10845</name>
</gene>
<dbReference type="RefSeq" id="WP_339599248.1">
    <property type="nucleotide sequence ID" value="NZ_JBBHLC010000024.1"/>
</dbReference>
<evidence type="ECO:0000256" key="3">
    <source>
        <dbReference type="ARBA" id="ARBA00023054"/>
    </source>
</evidence>
<dbReference type="InterPro" id="IPR058625">
    <property type="entry name" value="MdtA-like_BSH"/>
</dbReference>
<dbReference type="Pfam" id="PF25917">
    <property type="entry name" value="BSH_RND"/>
    <property type="match status" value="1"/>
</dbReference>